<accession>A0A8S5TGA4</accession>
<organism evidence="1">
    <name type="scientific">Myoviridae sp. ctIty1</name>
    <dbReference type="NCBI Taxonomy" id="2827673"/>
    <lineage>
        <taxon>Viruses</taxon>
        <taxon>Duplodnaviria</taxon>
        <taxon>Heunggongvirae</taxon>
        <taxon>Uroviricota</taxon>
        <taxon>Caudoviricetes</taxon>
    </lineage>
</organism>
<proteinExistence type="predicted"/>
<sequence length="153" mass="16519">MKLITLDNLNFALGLVANRIHTKWTTLTNQLNGKVDKVEGKQLSTNDFSNDSKQTLEDVEKKSVGIENISINEDGVMTVKNIHGDEANKASVEVHAVAAGKLKTPRSINGVPFDGSENIVINSGGTSDIAAEESEIKDLFKTTEAAYDPLAHI</sequence>
<name>A0A8S5TGA4_9CAUD</name>
<dbReference type="EMBL" id="BK032823">
    <property type="protein sequence ID" value="DAF62333.1"/>
    <property type="molecule type" value="Genomic_DNA"/>
</dbReference>
<protein>
    <submittedName>
        <fullName evidence="1">Uncharacterized protein</fullName>
    </submittedName>
</protein>
<reference evidence="1" key="1">
    <citation type="journal article" date="2021" name="Proc. Natl. Acad. Sci. U.S.A.">
        <title>A Catalog of Tens of Thousands of Viruses from Human Metagenomes Reveals Hidden Associations with Chronic Diseases.</title>
        <authorList>
            <person name="Tisza M.J."/>
            <person name="Buck C.B."/>
        </authorList>
    </citation>
    <scope>NUCLEOTIDE SEQUENCE</scope>
    <source>
        <strain evidence="1">CtIty1</strain>
    </source>
</reference>
<evidence type="ECO:0000313" key="1">
    <source>
        <dbReference type="EMBL" id="DAF62333.1"/>
    </source>
</evidence>